<dbReference type="PIRSF" id="PIRSF001092">
    <property type="entry name" value="Alpha-L-fucosidase"/>
    <property type="match status" value="1"/>
</dbReference>
<dbReference type="EMBL" id="JAFMYV010000006">
    <property type="protein sequence ID" value="MBO0937514.1"/>
    <property type="molecule type" value="Genomic_DNA"/>
</dbReference>
<evidence type="ECO:0000313" key="9">
    <source>
        <dbReference type="Proteomes" id="UP000664034"/>
    </source>
</evidence>
<dbReference type="PANTHER" id="PTHR10030">
    <property type="entry name" value="ALPHA-L-FUCOSIDASE"/>
    <property type="match status" value="1"/>
</dbReference>
<accession>A0A939GHX0</accession>
<organism evidence="8 9">
    <name type="scientific">Fibrella rubiginis</name>
    <dbReference type="NCBI Taxonomy" id="2817060"/>
    <lineage>
        <taxon>Bacteria</taxon>
        <taxon>Pseudomonadati</taxon>
        <taxon>Bacteroidota</taxon>
        <taxon>Cytophagia</taxon>
        <taxon>Cytophagales</taxon>
        <taxon>Spirosomataceae</taxon>
        <taxon>Fibrella</taxon>
    </lineage>
</organism>
<reference evidence="8" key="1">
    <citation type="submission" date="2021-03" db="EMBL/GenBank/DDBJ databases">
        <title>Fibrella sp. HMF5335 genome sequencing and assembly.</title>
        <authorList>
            <person name="Kang H."/>
            <person name="Kim H."/>
            <person name="Bae S."/>
            <person name="Joh K."/>
        </authorList>
    </citation>
    <scope>NUCLEOTIDE SEQUENCE</scope>
    <source>
        <strain evidence="8">HMF5335</strain>
    </source>
</reference>
<evidence type="ECO:0000259" key="7">
    <source>
        <dbReference type="Pfam" id="PF01120"/>
    </source>
</evidence>
<evidence type="ECO:0000256" key="4">
    <source>
        <dbReference type="ARBA" id="ARBA00022729"/>
    </source>
</evidence>
<dbReference type="InterPro" id="IPR000933">
    <property type="entry name" value="Glyco_hydro_29"/>
</dbReference>
<dbReference type="InterPro" id="IPR017853">
    <property type="entry name" value="GH"/>
</dbReference>
<keyword evidence="4" id="KW-0732">Signal</keyword>
<name>A0A939GHX0_9BACT</name>
<keyword evidence="5" id="KW-0378">Hydrolase</keyword>
<dbReference type="Gene3D" id="3.20.20.80">
    <property type="entry name" value="Glycosidases"/>
    <property type="match status" value="1"/>
</dbReference>
<keyword evidence="6" id="KW-0326">Glycosidase</keyword>
<feature type="domain" description="Glycoside hydrolase family 29 N-terminal" evidence="7">
    <location>
        <begin position="29"/>
        <end position="357"/>
    </location>
</feature>
<dbReference type="GO" id="GO:0016139">
    <property type="term" value="P:glycoside catabolic process"/>
    <property type="evidence" value="ECO:0007669"/>
    <property type="project" value="TreeGrafter"/>
</dbReference>
<comment type="similarity">
    <text evidence="2">Belongs to the glycosyl hydrolase 29 family.</text>
</comment>
<dbReference type="RefSeq" id="WP_207365072.1">
    <property type="nucleotide sequence ID" value="NZ_JAFMYV010000006.1"/>
</dbReference>
<dbReference type="InterPro" id="IPR057739">
    <property type="entry name" value="Glyco_hydro_29_N"/>
</dbReference>
<dbReference type="GO" id="GO:0004560">
    <property type="term" value="F:alpha-L-fucosidase activity"/>
    <property type="evidence" value="ECO:0007669"/>
    <property type="project" value="InterPro"/>
</dbReference>
<dbReference type="SMART" id="SM00812">
    <property type="entry name" value="Alpha_L_fucos"/>
    <property type="match status" value="1"/>
</dbReference>
<dbReference type="EC" id="3.2.1.51" evidence="3"/>
<sequence length="443" mass="50818">MILLLCFAQPVSAQLIGGGELNPGVHTNRAALARFQQARVGVSIHWGPNSIGGREISWSRGQDTPKATYDAYYQSFNPTLYNADAWVSLFADFGARYVVFTSKHHDGFSMWHSRFSDYDIENTPFKRDILRELADACQRRQLLFGTYYSTLDWYHPDYQPYGHGGPGNLFPKQADTPNLNRYWIHARNQLRELVENYHTQIIQFDGDWDSTWTHEVGSHMYVYLRKLNDNLLINNRTDKGRYPPPPHKTKGPWRADLFAGDFEERERITTNFEAVQPEVLGKATYPWQAWVTLDRSQWSWKPTFKFMGAQELVIDLLRTVGDGGNYLINVGPRPDGRFEPEAEKTLREAGKWVKKYASAIYGTEGGPFVQEGKFTSTKRGKTIHLFVYDPALSTITLPTETLRIKAIRTEAQQPVPFTQQGKQTTVILQTRAPFLQKITIDVQ</sequence>
<dbReference type="GO" id="GO:0005764">
    <property type="term" value="C:lysosome"/>
    <property type="evidence" value="ECO:0007669"/>
    <property type="project" value="TreeGrafter"/>
</dbReference>
<evidence type="ECO:0000256" key="2">
    <source>
        <dbReference type="ARBA" id="ARBA00007951"/>
    </source>
</evidence>
<evidence type="ECO:0000313" key="8">
    <source>
        <dbReference type="EMBL" id="MBO0937514.1"/>
    </source>
</evidence>
<comment type="function">
    <text evidence="1">Alpha-L-fucosidase is responsible for hydrolyzing the alpha-1,6-linked fucose joined to the reducing-end N-acetylglucosamine of the carbohydrate moieties of glycoproteins.</text>
</comment>
<proteinExistence type="inferred from homology"/>
<dbReference type="AlphaFoldDB" id="A0A939GHX0"/>
<comment type="caution">
    <text evidence="8">The sequence shown here is derived from an EMBL/GenBank/DDBJ whole genome shotgun (WGS) entry which is preliminary data.</text>
</comment>
<evidence type="ECO:0000256" key="6">
    <source>
        <dbReference type="ARBA" id="ARBA00023295"/>
    </source>
</evidence>
<dbReference type="GO" id="GO:0006004">
    <property type="term" value="P:fucose metabolic process"/>
    <property type="evidence" value="ECO:0007669"/>
    <property type="project" value="InterPro"/>
</dbReference>
<evidence type="ECO:0000256" key="3">
    <source>
        <dbReference type="ARBA" id="ARBA00012662"/>
    </source>
</evidence>
<dbReference type="SUPFAM" id="SSF51445">
    <property type="entry name" value="(Trans)glycosidases"/>
    <property type="match status" value="1"/>
</dbReference>
<dbReference type="Proteomes" id="UP000664034">
    <property type="component" value="Unassembled WGS sequence"/>
</dbReference>
<evidence type="ECO:0000256" key="1">
    <source>
        <dbReference type="ARBA" id="ARBA00004071"/>
    </source>
</evidence>
<dbReference type="InterPro" id="IPR016286">
    <property type="entry name" value="FUC_metazoa-typ"/>
</dbReference>
<evidence type="ECO:0000256" key="5">
    <source>
        <dbReference type="ARBA" id="ARBA00022801"/>
    </source>
</evidence>
<dbReference type="Pfam" id="PF01120">
    <property type="entry name" value="Alpha_L_fucos"/>
    <property type="match status" value="1"/>
</dbReference>
<dbReference type="PRINTS" id="PR00741">
    <property type="entry name" value="GLHYDRLASE29"/>
</dbReference>
<keyword evidence="9" id="KW-1185">Reference proteome</keyword>
<gene>
    <name evidence="8" type="ORF">J2I47_13235</name>
</gene>
<dbReference type="PANTHER" id="PTHR10030:SF37">
    <property type="entry name" value="ALPHA-L-FUCOSIDASE-RELATED"/>
    <property type="match status" value="1"/>
</dbReference>
<protein>
    <recommendedName>
        <fullName evidence="3">alpha-L-fucosidase</fullName>
        <ecNumber evidence="3">3.2.1.51</ecNumber>
    </recommendedName>
</protein>